<evidence type="ECO:0000256" key="1">
    <source>
        <dbReference type="SAM" id="MobiDB-lite"/>
    </source>
</evidence>
<evidence type="ECO:0000256" key="2">
    <source>
        <dbReference type="SAM" id="SignalP"/>
    </source>
</evidence>
<dbReference type="Proteomes" id="UP000240739">
    <property type="component" value="Unassembled WGS sequence"/>
</dbReference>
<name>A0A2T4UHZ9_9ACTN</name>
<dbReference type="OrthoDB" id="5243658at2"/>
<accession>A0A2T4UHZ9</accession>
<organism evidence="3 4">
    <name type="scientific">Paraconexibacter algicola</name>
    <dbReference type="NCBI Taxonomy" id="2133960"/>
    <lineage>
        <taxon>Bacteria</taxon>
        <taxon>Bacillati</taxon>
        <taxon>Actinomycetota</taxon>
        <taxon>Thermoleophilia</taxon>
        <taxon>Solirubrobacterales</taxon>
        <taxon>Paraconexibacteraceae</taxon>
        <taxon>Paraconexibacter</taxon>
    </lineage>
</organism>
<gene>
    <name evidence="3" type="ORF">C7Y72_03860</name>
</gene>
<feature type="compositionally biased region" description="Low complexity" evidence="1">
    <location>
        <begin position="40"/>
        <end position="69"/>
    </location>
</feature>
<dbReference type="SUPFAM" id="SSF54001">
    <property type="entry name" value="Cysteine proteinases"/>
    <property type="match status" value="1"/>
</dbReference>
<evidence type="ECO:0000313" key="4">
    <source>
        <dbReference type="Proteomes" id="UP000240739"/>
    </source>
</evidence>
<proteinExistence type="predicted"/>
<dbReference type="EMBL" id="PYYB01000001">
    <property type="protein sequence ID" value="PTL58847.1"/>
    <property type="molecule type" value="Genomic_DNA"/>
</dbReference>
<evidence type="ECO:0008006" key="5">
    <source>
        <dbReference type="Google" id="ProtNLM"/>
    </source>
</evidence>
<feature type="signal peptide" evidence="2">
    <location>
        <begin position="1"/>
        <end position="25"/>
    </location>
</feature>
<dbReference type="AlphaFoldDB" id="A0A2T4UHZ9"/>
<feature type="chain" id="PRO_5015499104" description="Peptidoglycan endopeptidase" evidence="2">
    <location>
        <begin position="26"/>
        <end position="253"/>
    </location>
</feature>
<keyword evidence="4" id="KW-1185">Reference proteome</keyword>
<sequence>MSSIRRVPTVALACAVALGAAGCGASEKPERIARFTIEAPELSPISLPTSSPSDAPYAPASATGTTAAPRGDGGSDGTRVAEGAPTDAEIAAELRQAFKTPEGELADPDRSIVDTATLASGGIATVPPSAPPEVAAIIRAANQVATKPYIYGGGHGRLAGETWVDSGYDCSGSISFAFASAGLIDAPMVSGALAKWGKPGPGKWITIYANGEHAWMTVGGLRFDTSGLRERGSRWQTASRSTAGFTVRHPPGL</sequence>
<keyword evidence="2" id="KW-0732">Signal</keyword>
<dbReference type="Gene3D" id="3.90.1720.10">
    <property type="entry name" value="endopeptidase domain like (from Nostoc punctiforme)"/>
    <property type="match status" value="1"/>
</dbReference>
<comment type="caution">
    <text evidence="3">The sequence shown here is derived from an EMBL/GenBank/DDBJ whole genome shotgun (WGS) entry which is preliminary data.</text>
</comment>
<dbReference type="InterPro" id="IPR038765">
    <property type="entry name" value="Papain-like_cys_pep_sf"/>
</dbReference>
<reference evidence="3 4" key="1">
    <citation type="submission" date="2018-03" db="EMBL/GenBank/DDBJ databases">
        <title>Aquarubrobacter algicola gen. nov., sp. nov., a novel actinobacterium isolated from shallow eutrophic lake during the end of cyanobacterial harmful algal blooms.</title>
        <authorList>
            <person name="Chun S.J."/>
        </authorList>
    </citation>
    <scope>NUCLEOTIDE SEQUENCE [LARGE SCALE GENOMIC DNA]</scope>
    <source>
        <strain evidence="3 4">Seoho-28</strain>
    </source>
</reference>
<protein>
    <recommendedName>
        <fullName evidence="5">Peptidoglycan endopeptidase</fullName>
    </recommendedName>
</protein>
<evidence type="ECO:0000313" key="3">
    <source>
        <dbReference type="EMBL" id="PTL58847.1"/>
    </source>
</evidence>
<dbReference type="RefSeq" id="WP_107567284.1">
    <property type="nucleotide sequence ID" value="NZ_PYYB01000001.1"/>
</dbReference>
<dbReference type="PROSITE" id="PS51257">
    <property type="entry name" value="PROKAR_LIPOPROTEIN"/>
    <property type="match status" value="1"/>
</dbReference>
<feature type="region of interest" description="Disordered" evidence="1">
    <location>
        <begin position="40"/>
        <end position="82"/>
    </location>
</feature>